<evidence type="ECO:0000256" key="2">
    <source>
        <dbReference type="ARBA" id="ARBA00001971"/>
    </source>
</evidence>
<evidence type="ECO:0000256" key="10">
    <source>
        <dbReference type="ARBA" id="ARBA00023012"/>
    </source>
</evidence>
<dbReference type="EMBL" id="QUNO01000019">
    <property type="protein sequence ID" value="REH34841.1"/>
    <property type="molecule type" value="Genomic_DNA"/>
</dbReference>
<dbReference type="PANTHER" id="PTHR24421">
    <property type="entry name" value="NITRATE/NITRITE SENSOR PROTEIN NARX-RELATED"/>
    <property type="match status" value="1"/>
</dbReference>
<reference evidence="12 13" key="1">
    <citation type="submission" date="2018-08" db="EMBL/GenBank/DDBJ databases">
        <title>Genomic Encyclopedia of Archaeal and Bacterial Type Strains, Phase II (KMG-II): from individual species to whole genera.</title>
        <authorList>
            <person name="Goeker M."/>
        </authorList>
    </citation>
    <scope>NUCLEOTIDE SEQUENCE [LARGE SCALE GENOMIC DNA]</scope>
    <source>
        <strain evidence="12 13">DSM 45791</strain>
    </source>
</reference>
<dbReference type="InterPro" id="IPR029016">
    <property type="entry name" value="GAF-like_dom_sf"/>
</dbReference>
<keyword evidence="3" id="KW-0963">Cytoplasm</keyword>
<evidence type="ECO:0000259" key="11">
    <source>
        <dbReference type="SMART" id="SM00065"/>
    </source>
</evidence>
<dbReference type="Pfam" id="PF13185">
    <property type="entry name" value="GAF_2"/>
    <property type="match status" value="2"/>
</dbReference>
<keyword evidence="8" id="KW-0460">Magnesium</keyword>
<dbReference type="PANTHER" id="PTHR24421:SF56">
    <property type="entry name" value="OXYGEN SENSOR HISTIDINE KINASE RESPONSE REGULATOR DOST"/>
    <property type="match status" value="1"/>
</dbReference>
<dbReference type="GO" id="GO:0000287">
    <property type="term" value="F:magnesium ion binding"/>
    <property type="evidence" value="ECO:0007669"/>
    <property type="project" value="UniProtKB-ARBA"/>
</dbReference>
<gene>
    <name evidence="12" type="ORF">BCF44_119117</name>
</gene>
<keyword evidence="4" id="KW-0597">Phosphoprotein</keyword>
<keyword evidence="6" id="KW-0479">Metal-binding</keyword>
<evidence type="ECO:0000313" key="12">
    <source>
        <dbReference type="EMBL" id="REH34841.1"/>
    </source>
</evidence>
<evidence type="ECO:0000256" key="4">
    <source>
        <dbReference type="ARBA" id="ARBA00022553"/>
    </source>
</evidence>
<evidence type="ECO:0000256" key="8">
    <source>
        <dbReference type="ARBA" id="ARBA00022842"/>
    </source>
</evidence>
<keyword evidence="9" id="KW-0408">Iron</keyword>
<dbReference type="GO" id="GO:0070483">
    <property type="term" value="P:detection of hypoxia"/>
    <property type="evidence" value="ECO:0007669"/>
    <property type="project" value="UniProtKB-ARBA"/>
</dbReference>
<dbReference type="Gene3D" id="3.30.450.40">
    <property type="match status" value="2"/>
</dbReference>
<dbReference type="InterPro" id="IPR050482">
    <property type="entry name" value="Sensor_HK_TwoCompSys"/>
</dbReference>
<dbReference type="CDD" id="cd16917">
    <property type="entry name" value="HATPase_UhpB-NarQ-NarX-like"/>
    <property type="match status" value="1"/>
</dbReference>
<evidence type="ECO:0000256" key="1">
    <source>
        <dbReference type="ARBA" id="ARBA00001946"/>
    </source>
</evidence>
<dbReference type="GO" id="GO:0000155">
    <property type="term" value="F:phosphorelay sensor kinase activity"/>
    <property type="evidence" value="ECO:0007669"/>
    <property type="project" value="UniProtKB-ARBA"/>
</dbReference>
<dbReference type="InterPro" id="IPR003594">
    <property type="entry name" value="HATPase_dom"/>
</dbReference>
<comment type="cofactor">
    <cofactor evidence="1">
        <name>Mg(2+)</name>
        <dbReference type="ChEBI" id="CHEBI:18420"/>
    </cofactor>
</comment>
<evidence type="ECO:0000256" key="3">
    <source>
        <dbReference type="ARBA" id="ARBA00022490"/>
    </source>
</evidence>
<keyword evidence="5" id="KW-0808">Transferase</keyword>
<dbReference type="InterPro" id="IPR003018">
    <property type="entry name" value="GAF"/>
</dbReference>
<comment type="caution">
    <text evidence="12">The sequence shown here is derived from an EMBL/GenBank/DDBJ whole genome shotgun (WGS) entry which is preliminary data.</text>
</comment>
<dbReference type="SMART" id="SM00065">
    <property type="entry name" value="GAF"/>
    <property type="match status" value="2"/>
</dbReference>
<sequence>MDLSRLRLNELVAELSSYVAELSVAKTQVQGLLDAVMAVSTGLDLDETLHQIVQAAVNLVDAEFGALGVLGGDGKLANFLTIGLDEATVASMGPLPTGHGLLGKLIADPRPLRLPSIGAHPESVGFPERHPPMRTFLGVPVRIRDTVFGNLYLTDKRGGGQFTEDDEVVVQALAAAAGIAVDNARMFEQTRQRQRWLEALTELTTDLLSGMDQDKALELVARRAVELTAADAALVLLTPDAHRDRRVVQAVVGDVDRAVLGRVISRDDPLIGDVVTSGSAMIETDLAGHRGETALAAALAGHQHSMAVTMRSGHHIAGVLLVLRGKEKAAFLDEQLPLLAFFGSQASLALELAVKQHMQRRLDVVSDRDRIGQELHENVIQRLFAVGLRLQGVIPAVGGTGARRVGESVKEIDQVIADIRTSVYDLQNAAEPQRLRGRLLDVVVQATDNTELTPTTRMHGTVDSAVPAVVAEHAVVVLTEALSNVVRHSRAHAVSVSVTADEEFDMEVADDGVGIQDGADGNGLRDMAERARSAGGSVSVSALPEGGTLVRWRVPLTGR</sequence>
<dbReference type="InterPro" id="IPR036890">
    <property type="entry name" value="HATPase_C_sf"/>
</dbReference>
<dbReference type="Pfam" id="PF02518">
    <property type="entry name" value="HATPase_c"/>
    <property type="match status" value="1"/>
</dbReference>
<dbReference type="GO" id="GO:0070025">
    <property type="term" value="F:carbon monoxide binding"/>
    <property type="evidence" value="ECO:0007669"/>
    <property type="project" value="UniProtKB-ARBA"/>
</dbReference>
<dbReference type="GO" id="GO:0019825">
    <property type="term" value="F:oxygen binding"/>
    <property type="evidence" value="ECO:0007669"/>
    <property type="project" value="UniProtKB-ARBA"/>
</dbReference>
<feature type="domain" description="GAF" evidence="11">
    <location>
        <begin position="212"/>
        <end position="360"/>
    </location>
</feature>
<protein>
    <submittedName>
        <fullName evidence="12">Histidine kinase</fullName>
    </submittedName>
</protein>
<dbReference type="SUPFAM" id="SSF55874">
    <property type="entry name" value="ATPase domain of HSP90 chaperone/DNA topoisomerase II/histidine kinase"/>
    <property type="match status" value="1"/>
</dbReference>
<dbReference type="GO" id="GO:0020037">
    <property type="term" value="F:heme binding"/>
    <property type="evidence" value="ECO:0007669"/>
    <property type="project" value="UniProtKB-ARBA"/>
</dbReference>
<dbReference type="FunFam" id="3.30.450.40:FF:000052">
    <property type="entry name" value="Oxygen sensor histidine kinase response regulator DevS/DosS"/>
    <property type="match status" value="1"/>
</dbReference>
<dbReference type="Gene3D" id="3.30.565.10">
    <property type="entry name" value="Histidine kinase-like ATPase, C-terminal domain"/>
    <property type="match status" value="1"/>
</dbReference>
<dbReference type="RefSeq" id="WP_246016137.1">
    <property type="nucleotide sequence ID" value="NZ_CP144375.1"/>
</dbReference>
<keyword evidence="13" id="KW-1185">Reference proteome</keyword>
<dbReference type="GO" id="GO:0019826">
    <property type="term" value="F:oxygen sensor activity"/>
    <property type="evidence" value="ECO:0007669"/>
    <property type="project" value="UniProtKB-ARBA"/>
</dbReference>
<evidence type="ECO:0000256" key="6">
    <source>
        <dbReference type="ARBA" id="ARBA00022723"/>
    </source>
</evidence>
<name>A0A3E0GYJ5_9PSEU</name>
<organism evidence="12 13">
    <name type="scientific">Kutzneria buriramensis</name>
    <dbReference type="NCBI Taxonomy" id="1045776"/>
    <lineage>
        <taxon>Bacteria</taxon>
        <taxon>Bacillati</taxon>
        <taxon>Actinomycetota</taxon>
        <taxon>Actinomycetes</taxon>
        <taxon>Pseudonocardiales</taxon>
        <taxon>Pseudonocardiaceae</taxon>
        <taxon>Kutzneria</taxon>
    </lineage>
</organism>
<dbReference type="SUPFAM" id="SSF55781">
    <property type="entry name" value="GAF domain-like"/>
    <property type="match status" value="2"/>
</dbReference>
<feature type="domain" description="GAF" evidence="11">
    <location>
        <begin position="44"/>
        <end position="191"/>
    </location>
</feature>
<dbReference type="Proteomes" id="UP000256269">
    <property type="component" value="Unassembled WGS sequence"/>
</dbReference>
<dbReference type="AlphaFoldDB" id="A0A3E0GYJ5"/>
<dbReference type="GO" id="GO:0070026">
    <property type="term" value="F:nitric oxide binding"/>
    <property type="evidence" value="ECO:0007669"/>
    <property type="project" value="UniProtKB-ARBA"/>
</dbReference>
<evidence type="ECO:0000256" key="9">
    <source>
        <dbReference type="ARBA" id="ARBA00023004"/>
    </source>
</evidence>
<evidence type="ECO:0000256" key="7">
    <source>
        <dbReference type="ARBA" id="ARBA00022777"/>
    </source>
</evidence>
<keyword evidence="7 12" id="KW-0418">Kinase</keyword>
<comment type="cofactor">
    <cofactor evidence="2">
        <name>heme</name>
        <dbReference type="ChEBI" id="CHEBI:30413"/>
    </cofactor>
</comment>
<keyword evidence="10" id="KW-0902">Two-component regulatory system</keyword>
<evidence type="ECO:0000313" key="13">
    <source>
        <dbReference type="Proteomes" id="UP000256269"/>
    </source>
</evidence>
<evidence type="ECO:0000256" key="5">
    <source>
        <dbReference type="ARBA" id="ARBA00022679"/>
    </source>
</evidence>
<dbReference type="Gene3D" id="1.20.5.1930">
    <property type="match status" value="1"/>
</dbReference>
<dbReference type="GO" id="GO:0005524">
    <property type="term" value="F:ATP binding"/>
    <property type="evidence" value="ECO:0007669"/>
    <property type="project" value="UniProtKB-ARBA"/>
</dbReference>
<accession>A0A3E0GYJ5</accession>
<proteinExistence type="predicted"/>